<dbReference type="EMBL" id="HG994366">
    <property type="protein sequence ID" value="CAF1918962.1"/>
    <property type="molecule type" value="Genomic_DNA"/>
</dbReference>
<dbReference type="Proteomes" id="UP001295469">
    <property type="component" value="Chromosome C02"/>
</dbReference>
<name>A0A816KER5_BRANA</name>
<sequence length="127" mass="14183">MIIMECPGLLRVMVPKLSTPTGKQKTKSVVNTPGLRKHLYSLRLGYVMDVSEEVNKVPTPSYADIDIRDVTEDANVVSPRLYRTDAIESTFKEQTPIPDAPLPKLSKMTNMLMSRGVNKTLTCTTQE</sequence>
<proteinExistence type="predicted"/>
<reference evidence="1" key="1">
    <citation type="submission" date="2021-01" db="EMBL/GenBank/DDBJ databases">
        <authorList>
            <consortium name="Genoscope - CEA"/>
            <person name="William W."/>
        </authorList>
    </citation>
    <scope>NUCLEOTIDE SEQUENCE</scope>
</reference>
<protein>
    <submittedName>
        <fullName evidence="1">(rape) hypothetical protein</fullName>
    </submittedName>
</protein>
<gene>
    <name evidence="1" type="ORF">DARMORV10_C02P44710.1</name>
</gene>
<evidence type="ECO:0000313" key="1">
    <source>
        <dbReference type="EMBL" id="CAF1918962.1"/>
    </source>
</evidence>
<dbReference type="Gramene" id="CDX96950">
    <property type="protein sequence ID" value="CDX96950"/>
    <property type="gene ID" value="GSBRNA2T00103878001"/>
</dbReference>
<accession>A0A816KER5</accession>
<dbReference type="AlphaFoldDB" id="A0A816KER5"/>
<organism evidence="1">
    <name type="scientific">Brassica napus</name>
    <name type="common">Rape</name>
    <dbReference type="NCBI Taxonomy" id="3708"/>
    <lineage>
        <taxon>Eukaryota</taxon>
        <taxon>Viridiplantae</taxon>
        <taxon>Streptophyta</taxon>
        <taxon>Embryophyta</taxon>
        <taxon>Tracheophyta</taxon>
        <taxon>Spermatophyta</taxon>
        <taxon>Magnoliopsida</taxon>
        <taxon>eudicotyledons</taxon>
        <taxon>Gunneridae</taxon>
        <taxon>Pentapetalae</taxon>
        <taxon>rosids</taxon>
        <taxon>malvids</taxon>
        <taxon>Brassicales</taxon>
        <taxon>Brassicaceae</taxon>
        <taxon>Brassiceae</taxon>
        <taxon>Brassica</taxon>
    </lineage>
</organism>